<dbReference type="EMBL" id="HG674670">
    <property type="protein sequence ID" value="CDJ39799.1"/>
    <property type="molecule type" value="Genomic_DNA"/>
</dbReference>
<organism evidence="2 3">
    <name type="scientific">Eimeria tenella</name>
    <name type="common">Coccidian parasite</name>
    <dbReference type="NCBI Taxonomy" id="5802"/>
    <lineage>
        <taxon>Eukaryota</taxon>
        <taxon>Sar</taxon>
        <taxon>Alveolata</taxon>
        <taxon>Apicomplexa</taxon>
        <taxon>Conoidasida</taxon>
        <taxon>Coccidia</taxon>
        <taxon>Eucoccidiorida</taxon>
        <taxon>Eimeriorina</taxon>
        <taxon>Eimeriidae</taxon>
        <taxon>Eimeria</taxon>
    </lineage>
</organism>
<evidence type="ECO:0000313" key="3">
    <source>
        <dbReference type="Proteomes" id="UP000030747"/>
    </source>
</evidence>
<accession>U6KTT7</accession>
<dbReference type="Gene3D" id="1.25.40.90">
    <property type="match status" value="1"/>
</dbReference>
<dbReference type="GO" id="GO:0035091">
    <property type="term" value="F:phosphatidylinositol binding"/>
    <property type="evidence" value="ECO:0007669"/>
    <property type="project" value="InterPro"/>
</dbReference>
<evidence type="ECO:0000313" key="2">
    <source>
        <dbReference type="EMBL" id="CDJ39799.1"/>
    </source>
</evidence>
<dbReference type="OrthoDB" id="443464at2759"/>
<dbReference type="InterPro" id="IPR002014">
    <property type="entry name" value="VHS_dom"/>
</dbReference>
<dbReference type="RefSeq" id="XP_013230552.1">
    <property type="nucleotide sequence ID" value="XM_013375098.1"/>
</dbReference>
<evidence type="ECO:0000259" key="1">
    <source>
        <dbReference type="PROSITE" id="PS50179"/>
    </source>
</evidence>
<dbReference type="InterPro" id="IPR008942">
    <property type="entry name" value="ENTH_VHS"/>
</dbReference>
<dbReference type="Proteomes" id="UP000030747">
    <property type="component" value="Unassembled WGS sequence"/>
</dbReference>
<sequence>MAFEGGPPPFPEALASCLAYHGGPLELNAALAMQCVDACSSSSSSSSYLLDPEGMYRALELVEICVKNNGLDFARHMDEHFLRSMAKVLKITTFKRSLTKDVKDKINKIIGGPFVHPGVATDPRIHKLKRKVLFMFQLWHDSFVLQQERCPAIFAMYRKLRSKGVEFPQVDRSHKFFVKNAEVNPSPKP</sequence>
<dbReference type="PROSITE" id="PS50179">
    <property type="entry name" value="VHS"/>
    <property type="match status" value="1"/>
</dbReference>
<dbReference type="VEuPathDB" id="ToxoDB:ETH2_1245800"/>
<dbReference type="AlphaFoldDB" id="U6KTT7"/>
<name>U6KTT7_EIMTE</name>
<dbReference type="SUPFAM" id="SSF48464">
    <property type="entry name" value="ENTH/VHS domain"/>
    <property type="match status" value="1"/>
</dbReference>
<protein>
    <recommendedName>
        <fullName evidence="1">VHS domain-containing protein</fullName>
    </recommendedName>
</protein>
<reference evidence="2" key="1">
    <citation type="submission" date="2013-10" db="EMBL/GenBank/DDBJ databases">
        <title>Genomic analysis of the causative agents of coccidiosis in chickens.</title>
        <authorList>
            <person name="Reid A.J."/>
            <person name="Blake D."/>
            <person name="Billington K."/>
            <person name="Browne H."/>
            <person name="Dunn M."/>
            <person name="Hung S."/>
            <person name="Kawahara F."/>
            <person name="Miranda-Saavedra D."/>
            <person name="Mourier T."/>
            <person name="Nagra H."/>
            <person name="Otto T.D."/>
            <person name="Rawlings N."/>
            <person name="Sanchez A."/>
            <person name="Sanders M."/>
            <person name="Subramaniam C."/>
            <person name="Tay Y."/>
            <person name="Dear P."/>
            <person name="Doerig C."/>
            <person name="Gruber A."/>
            <person name="Parkinson J."/>
            <person name="Shirley M."/>
            <person name="Wan K.L."/>
            <person name="Berriman M."/>
            <person name="Tomley F."/>
            <person name="Pain A."/>
        </authorList>
    </citation>
    <scope>NUCLEOTIDE SEQUENCE [LARGE SCALE GENOMIC DNA]</scope>
    <source>
        <strain evidence="2">Houghton</strain>
    </source>
</reference>
<feature type="domain" description="VHS" evidence="1">
    <location>
        <begin position="51"/>
        <end position="168"/>
    </location>
</feature>
<proteinExistence type="predicted"/>
<reference evidence="2" key="2">
    <citation type="submission" date="2013-10" db="EMBL/GenBank/DDBJ databases">
        <authorList>
            <person name="Aslett M."/>
        </authorList>
    </citation>
    <scope>NUCLEOTIDE SEQUENCE [LARGE SCALE GENOMIC DNA]</scope>
    <source>
        <strain evidence="2">Houghton</strain>
    </source>
</reference>
<dbReference type="GO" id="GO:0043130">
    <property type="term" value="F:ubiquitin binding"/>
    <property type="evidence" value="ECO:0007669"/>
    <property type="project" value="InterPro"/>
</dbReference>
<dbReference type="GeneID" id="25257463"/>
<gene>
    <name evidence="2" type="ORF">ETH_00042115</name>
</gene>
<dbReference type="VEuPathDB" id="ToxoDB:ETH_00042115"/>
<keyword evidence="3" id="KW-1185">Reference proteome</keyword>